<dbReference type="RefSeq" id="WP_202749815.1">
    <property type="nucleotide sequence ID" value="NZ_JAESWC010000009.1"/>
</dbReference>
<feature type="domain" description="N-acetyltransferase" evidence="3">
    <location>
        <begin position="163"/>
        <end position="294"/>
    </location>
</feature>
<name>A0ABS1TCN0_9CLOT</name>
<keyword evidence="5" id="KW-1185">Reference proteome</keyword>
<dbReference type="EMBL" id="JAESWC010000009">
    <property type="protein sequence ID" value="MBL4937060.1"/>
    <property type="molecule type" value="Genomic_DNA"/>
</dbReference>
<accession>A0ABS1TCN0</accession>
<evidence type="ECO:0000256" key="1">
    <source>
        <dbReference type="ARBA" id="ARBA00022679"/>
    </source>
</evidence>
<feature type="domain" description="N-acetyltransferase" evidence="3">
    <location>
        <begin position="11"/>
        <end position="170"/>
    </location>
</feature>
<comment type="caution">
    <text evidence="4">The sequence shown here is derived from an EMBL/GenBank/DDBJ whole genome shotgun (WGS) entry which is preliminary data.</text>
</comment>
<dbReference type="CDD" id="cd04301">
    <property type="entry name" value="NAT_SF"/>
    <property type="match status" value="2"/>
</dbReference>
<evidence type="ECO:0000256" key="2">
    <source>
        <dbReference type="ARBA" id="ARBA00023315"/>
    </source>
</evidence>
<dbReference type="PROSITE" id="PS51186">
    <property type="entry name" value="GNAT"/>
    <property type="match status" value="2"/>
</dbReference>
<sequence>MDNIKSNKFLVLKEYLNEKDYEDAKQLEAVCSEKDNVNVKLELDFRMHFNRKEREVIDNINEFLYYIDNVLVGYISISSFGGNIAEVTGLVHPEHRRKGIFKKLYSLALDECNKRNFSKILLLTDDKSASGKGFIKSTGAEYDFSEHGMKLKEIPDIESNKIIALRKTLNSDAEEIARQNTIFFGDSRSELICPEEEEKNGMTTYLVEQEGKVVGKLKIEINETSAFISGVGILPEYRSRGYGKEALKEALIKIKEKGINEAALDVAAGNKNALKLYKSCGFEEEDVMNYYEVK</sequence>
<evidence type="ECO:0000259" key="3">
    <source>
        <dbReference type="PROSITE" id="PS51186"/>
    </source>
</evidence>
<dbReference type="Proteomes" id="UP000632377">
    <property type="component" value="Unassembled WGS sequence"/>
</dbReference>
<keyword evidence="2" id="KW-0012">Acyltransferase</keyword>
<evidence type="ECO:0000313" key="5">
    <source>
        <dbReference type="Proteomes" id="UP000632377"/>
    </source>
</evidence>
<protein>
    <submittedName>
        <fullName evidence="4">GNAT family N-acetyltransferase</fullName>
    </submittedName>
</protein>
<dbReference type="InterPro" id="IPR016181">
    <property type="entry name" value="Acyl_CoA_acyltransferase"/>
</dbReference>
<dbReference type="SUPFAM" id="SSF55729">
    <property type="entry name" value="Acyl-CoA N-acyltransferases (Nat)"/>
    <property type="match status" value="2"/>
</dbReference>
<reference evidence="4 5" key="1">
    <citation type="submission" date="2021-01" db="EMBL/GenBank/DDBJ databases">
        <title>Genome public.</title>
        <authorList>
            <person name="Liu C."/>
            <person name="Sun Q."/>
        </authorList>
    </citation>
    <scope>NUCLEOTIDE SEQUENCE [LARGE SCALE GENOMIC DNA]</scope>
    <source>
        <strain evidence="4 5">YIM B02515</strain>
    </source>
</reference>
<dbReference type="InterPro" id="IPR050680">
    <property type="entry name" value="YpeA/RimI_acetyltransf"/>
</dbReference>
<proteinExistence type="predicted"/>
<dbReference type="Pfam" id="PF00583">
    <property type="entry name" value="Acetyltransf_1"/>
    <property type="match status" value="2"/>
</dbReference>
<evidence type="ECO:0000313" key="4">
    <source>
        <dbReference type="EMBL" id="MBL4937060.1"/>
    </source>
</evidence>
<dbReference type="PANTHER" id="PTHR43420">
    <property type="entry name" value="ACETYLTRANSFERASE"/>
    <property type="match status" value="1"/>
</dbReference>
<dbReference type="Gene3D" id="3.40.630.30">
    <property type="match status" value="2"/>
</dbReference>
<keyword evidence="1" id="KW-0808">Transferase</keyword>
<dbReference type="InterPro" id="IPR000182">
    <property type="entry name" value="GNAT_dom"/>
</dbReference>
<organism evidence="4 5">
    <name type="scientific">Clostridium rhizosphaerae</name>
    <dbReference type="NCBI Taxonomy" id="2803861"/>
    <lineage>
        <taxon>Bacteria</taxon>
        <taxon>Bacillati</taxon>
        <taxon>Bacillota</taxon>
        <taxon>Clostridia</taxon>
        <taxon>Eubacteriales</taxon>
        <taxon>Clostridiaceae</taxon>
        <taxon>Clostridium</taxon>
    </lineage>
</organism>
<gene>
    <name evidence="4" type="ORF">JK636_14995</name>
</gene>